<comment type="function">
    <text evidence="5">Involved in formation and maintenance of cell shape.</text>
</comment>
<keyword evidence="7" id="KW-1133">Transmembrane helix</keyword>
<evidence type="ECO:0000313" key="10">
    <source>
        <dbReference type="Proteomes" id="UP000295504"/>
    </source>
</evidence>
<evidence type="ECO:0000259" key="8">
    <source>
        <dbReference type="Pfam" id="PF04085"/>
    </source>
</evidence>
<sequence length="276" mass="30822">MAKDNKKNRSAIIVTSVVIALIIVVGITSNQRENLHFIEKWLGNVITPIQKSTTTGINFVRDAVNPVVNYSRIKRENDGLRSEVEDLREQIIKARLERDELEELRSLSYALNYVPKEENYRHIAANIVSKNPGNWFDTFVIDIGEENGVKLDSVVVSSNGLVGRVFEVGGNWSKVISIIDNNSSVSFQIMRNKNFKGIITGSVNYELSGYLFDPLAEVIVGDKLLTSGLGIYPSGILIGEVIEVSRTTDQLLKTITVEPSVNFKRLNKVLVYIPLN</sequence>
<reference evidence="9 10" key="1">
    <citation type="submission" date="2019-03" db="EMBL/GenBank/DDBJ databases">
        <title>Genomic Encyclopedia of Type Strains, Phase IV (KMG-IV): sequencing the most valuable type-strain genomes for metagenomic binning, comparative biology and taxonomic classification.</title>
        <authorList>
            <person name="Goeker M."/>
        </authorList>
    </citation>
    <scope>NUCLEOTIDE SEQUENCE [LARGE SCALE GENOMIC DNA]</scope>
    <source>
        <strain evidence="9 10">DSM 100013</strain>
    </source>
</reference>
<dbReference type="InterPro" id="IPR055342">
    <property type="entry name" value="MreC_beta-barrel_core"/>
</dbReference>
<dbReference type="PIRSF" id="PIRSF038471">
    <property type="entry name" value="MreC"/>
    <property type="match status" value="1"/>
</dbReference>
<accession>A0A4R2TX32</accession>
<dbReference type="NCBIfam" id="TIGR00219">
    <property type="entry name" value="mreC"/>
    <property type="match status" value="1"/>
</dbReference>
<dbReference type="Gene3D" id="2.40.10.350">
    <property type="entry name" value="Rod shape-determining protein MreC, domain 2"/>
    <property type="match status" value="1"/>
</dbReference>
<evidence type="ECO:0000256" key="3">
    <source>
        <dbReference type="ARBA" id="ARBA00022960"/>
    </source>
</evidence>
<keyword evidence="10" id="KW-1185">Reference proteome</keyword>
<dbReference type="InterPro" id="IPR007221">
    <property type="entry name" value="MreC"/>
</dbReference>
<comment type="caution">
    <text evidence="9">The sequence shown here is derived from an EMBL/GenBank/DDBJ whole genome shotgun (WGS) entry which is preliminary data.</text>
</comment>
<dbReference type="EMBL" id="SLYC01000034">
    <property type="protein sequence ID" value="TCP99752.1"/>
    <property type="molecule type" value="Genomic_DNA"/>
</dbReference>
<keyword evidence="7" id="KW-0472">Membrane</keyword>
<keyword evidence="6" id="KW-0175">Coiled coil</keyword>
<feature type="coiled-coil region" evidence="6">
    <location>
        <begin position="70"/>
        <end position="104"/>
    </location>
</feature>
<dbReference type="InterPro" id="IPR042177">
    <property type="entry name" value="Cell/Rod_1"/>
</dbReference>
<evidence type="ECO:0000256" key="5">
    <source>
        <dbReference type="PIRNR" id="PIRNR038471"/>
    </source>
</evidence>
<evidence type="ECO:0000256" key="6">
    <source>
        <dbReference type="SAM" id="Coils"/>
    </source>
</evidence>
<name>A0A4R2TX32_9FIRM</name>
<protein>
    <recommendedName>
        <fullName evidence="2 5">Cell shape-determining protein MreC</fullName>
    </recommendedName>
    <alternativeName>
        <fullName evidence="4 5">Cell shape protein MreC</fullName>
    </alternativeName>
</protein>
<dbReference type="GO" id="GO:0008360">
    <property type="term" value="P:regulation of cell shape"/>
    <property type="evidence" value="ECO:0007669"/>
    <property type="project" value="UniProtKB-KW"/>
</dbReference>
<feature type="domain" description="Rod shape-determining protein MreC beta-barrel core" evidence="8">
    <location>
        <begin position="127"/>
        <end position="272"/>
    </location>
</feature>
<dbReference type="PANTHER" id="PTHR34138">
    <property type="entry name" value="CELL SHAPE-DETERMINING PROTEIN MREC"/>
    <property type="match status" value="1"/>
</dbReference>
<evidence type="ECO:0000256" key="1">
    <source>
        <dbReference type="ARBA" id="ARBA00009369"/>
    </source>
</evidence>
<evidence type="ECO:0000256" key="7">
    <source>
        <dbReference type="SAM" id="Phobius"/>
    </source>
</evidence>
<proteinExistence type="inferred from homology"/>
<keyword evidence="7" id="KW-0812">Transmembrane</keyword>
<comment type="similarity">
    <text evidence="1 5">Belongs to the MreC family.</text>
</comment>
<dbReference type="Proteomes" id="UP000295504">
    <property type="component" value="Unassembled WGS sequence"/>
</dbReference>
<organism evidence="9 10">
    <name type="scientific">Serpentinicella alkaliphila</name>
    <dbReference type="NCBI Taxonomy" id="1734049"/>
    <lineage>
        <taxon>Bacteria</taxon>
        <taxon>Bacillati</taxon>
        <taxon>Bacillota</taxon>
        <taxon>Clostridia</taxon>
        <taxon>Peptostreptococcales</taxon>
        <taxon>Natronincolaceae</taxon>
        <taxon>Serpentinicella</taxon>
    </lineage>
</organism>
<dbReference type="InterPro" id="IPR042175">
    <property type="entry name" value="Cell/Rod_MreC_2"/>
</dbReference>
<dbReference type="RefSeq" id="WP_132849168.1">
    <property type="nucleotide sequence ID" value="NZ_CP058648.1"/>
</dbReference>
<evidence type="ECO:0000256" key="4">
    <source>
        <dbReference type="ARBA" id="ARBA00032089"/>
    </source>
</evidence>
<keyword evidence="3 5" id="KW-0133">Cell shape</keyword>
<feature type="transmembrane region" description="Helical" evidence="7">
    <location>
        <begin position="12"/>
        <end position="29"/>
    </location>
</feature>
<dbReference type="Pfam" id="PF04085">
    <property type="entry name" value="MreC"/>
    <property type="match status" value="1"/>
</dbReference>
<evidence type="ECO:0000313" key="9">
    <source>
        <dbReference type="EMBL" id="TCP99752.1"/>
    </source>
</evidence>
<dbReference type="AlphaFoldDB" id="A0A4R2TX32"/>
<evidence type="ECO:0000256" key="2">
    <source>
        <dbReference type="ARBA" id="ARBA00013855"/>
    </source>
</evidence>
<dbReference type="GO" id="GO:0005886">
    <property type="term" value="C:plasma membrane"/>
    <property type="evidence" value="ECO:0007669"/>
    <property type="project" value="TreeGrafter"/>
</dbReference>
<dbReference type="PANTHER" id="PTHR34138:SF1">
    <property type="entry name" value="CELL SHAPE-DETERMINING PROTEIN MREC"/>
    <property type="match status" value="1"/>
</dbReference>
<dbReference type="OrthoDB" id="9792313at2"/>
<gene>
    <name evidence="9" type="ORF">EDD79_103440</name>
</gene>
<dbReference type="Gene3D" id="2.40.10.340">
    <property type="entry name" value="Rod shape-determining protein MreC, domain 1"/>
    <property type="match status" value="1"/>
</dbReference>